<proteinExistence type="predicted"/>
<dbReference type="Pfam" id="PF11042">
    <property type="entry name" value="DUF2750"/>
    <property type="match status" value="1"/>
</dbReference>
<reference evidence="1 2" key="1">
    <citation type="submission" date="2014-07" db="EMBL/GenBank/DDBJ databases">
        <title>Genome of Chryseobacterium soli DSM 19298.</title>
        <authorList>
            <person name="Stropko S.J."/>
            <person name="Pipes S.E."/>
            <person name="Newman J."/>
        </authorList>
    </citation>
    <scope>NUCLEOTIDE SEQUENCE [LARGE SCALE GENOMIC DNA]</scope>
    <source>
        <strain evidence="1 2">DSM 19298</strain>
    </source>
</reference>
<accession>A0A086A6N2</accession>
<organism evidence="1 2">
    <name type="scientific">Chryseobacterium soli</name>
    <dbReference type="NCBI Taxonomy" id="445961"/>
    <lineage>
        <taxon>Bacteria</taxon>
        <taxon>Pseudomonadati</taxon>
        <taxon>Bacteroidota</taxon>
        <taxon>Flavobacteriia</taxon>
        <taxon>Flavobacteriales</taxon>
        <taxon>Weeksellaceae</taxon>
        <taxon>Chryseobacterium group</taxon>
        <taxon>Chryseobacterium</taxon>
    </lineage>
</organism>
<dbReference type="STRING" id="445961.IW15_12375"/>
<dbReference type="RefSeq" id="WP_034711509.1">
    <property type="nucleotide sequence ID" value="NZ_JPRH01000004.1"/>
</dbReference>
<dbReference type="eggNOG" id="ENOG50332FG">
    <property type="taxonomic scope" value="Bacteria"/>
</dbReference>
<keyword evidence="2" id="KW-1185">Reference proteome</keyword>
<dbReference type="AlphaFoldDB" id="A0A086A6N2"/>
<protein>
    <recommendedName>
        <fullName evidence="3">DUF2750 domain-containing protein</fullName>
    </recommendedName>
</protein>
<dbReference type="InterPro" id="IPR021284">
    <property type="entry name" value="DUF2750"/>
</dbReference>
<sequence>MLQDTITLQNQHKNFIKKVSESQIVYALKGDKGYAVSYSNDMEHEDGSPVQVVCFWSVEALAKSCIENEWEEYIVDSIPLNDFLENWCLGMNSDGIMTGTDFNSNLFGSEVEPIELILDIIEELKRIEKPLEFIKFENIEDLETQIREVLNS</sequence>
<evidence type="ECO:0008006" key="3">
    <source>
        <dbReference type="Google" id="ProtNLM"/>
    </source>
</evidence>
<evidence type="ECO:0000313" key="1">
    <source>
        <dbReference type="EMBL" id="KFF12346.1"/>
    </source>
</evidence>
<name>A0A086A6N2_9FLAO</name>
<dbReference type="EMBL" id="JPRH01000004">
    <property type="protein sequence ID" value="KFF12346.1"/>
    <property type="molecule type" value="Genomic_DNA"/>
</dbReference>
<comment type="caution">
    <text evidence="1">The sequence shown here is derived from an EMBL/GenBank/DDBJ whole genome shotgun (WGS) entry which is preliminary data.</text>
</comment>
<evidence type="ECO:0000313" key="2">
    <source>
        <dbReference type="Proteomes" id="UP000028705"/>
    </source>
</evidence>
<dbReference type="Proteomes" id="UP000028705">
    <property type="component" value="Unassembled WGS sequence"/>
</dbReference>
<gene>
    <name evidence="1" type="ORF">IW15_12375</name>
</gene>
<dbReference type="OrthoDB" id="2936081at2"/>